<protein>
    <submittedName>
        <fullName evidence="1">Uncharacterized protein</fullName>
    </submittedName>
</protein>
<reference evidence="1 2" key="1">
    <citation type="journal article" date="2020" name="Microbiol. Resour. Announc.">
        <title>Draft Genome Sequence of a Cladosporium Species Isolated from the Mesophotic Ascidian Didemnum maculosum.</title>
        <authorList>
            <person name="Gioti A."/>
            <person name="Siaperas R."/>
            <person name="Nikolaivits E."/>
            <person name="Le Goff G."/>
            <person name="Ouazzani J."/>
            <person name="Kotoulas G."/>
            <person name="Topakas E."/>
        </authorList>
    </citation>
    <scope>NUCLEOTIDE SEQUENCE [LARGE SCALE GENOMIC DNA]</scope>
    <source>
        <strain evidence="1 2">TM138-S3</strain>
    </source>
</reference>
<evidence type="ECO:0000313" key="2">
    <source>
        <dbReference type="Proteomes" id="UP000803884"/>
    </source>
</evidence>
<dbReference type="AlphaFoldDB" id="A0AB34KAB4"/>
<gene>
    <name evidence="1" type="ORF">WHR41_09518</name>
</gene>
<dbReference type="Proteomes" id="UP000803884">
    <property type="component" value="Unassembled WGS sequence"/>
</dbReference>
<name>A0AB34KAB4_9PEZI</name>
<dbReference type="InterPro" id="IPR018506">
    <property type="entry name" value="Cyt_B5_heme-BS"/>
</dbReference>
<dbReference type="EMBL" id="JAAQHG020000096">
    <property type="protein sequence ID" value="KAL1581934.1"/>
    <property type="molecule type" value="Genomic_DNA"/>
</dbReference>
<proteinExistence type="predicted"/>
<dbReference type="RefSeq" id="XP_069225041.1">
    <property type="nucleotide sequence ID" value="XM_069378121.1"/>
</dbReference>
<dbReference type="GO" id="GO:0020037">
    <property type="term" value="F:heme binding"/>
    <property type="evidence" value="ECO:0007669"/>
    <property type="project" value="InterPro"/>
</dbReference>
<evidence type="ECO:0000313" key="1">
    <source>
        <dbReference type="EMBL" id="KAL1581934.1"/>
    </source>
</evidence>
<keyword evidence="2" id="KW-1185">Reference proteome</keyword>
<comment type="caution">
    <text evidence="1">The sequence shown here is derived from an EMBL/GenBank/DDBJ whole genome shotgun (WGS) entry which is preliminary data.</text>
</comment>
<sequence length="413" mass="46996">MASSSEDPSPVEIPSLPFMRQLTALEEEERAHALAELQISPASQGLKTYLKDLRTGCDHARWNVETFTEGVKTLANLCGPNRVEYYDMPLKGLNYPTTFTQLWNEAYPRYPITLWNQNVRRQCPAGWTNTLEDKDTRWVIRYIGDKPLSQGLNDFLRGPTTLDCGMFCQFVLWMAIRYLVGDDLFDASCEFGKGEFALTQAWDLPMESAGNLGNLLHPFYDLPLPGDVFSGLSHQKRIITKTLYNHPTYLSKHPGGMGQLQNVTQIDGSNYIFQPFAPSILSDIELDDMLLRSYNSCQDLADLEKLAAYNMRPSFVHEHFAPKSYGDLAQEVEKSYGHELSRAEWEDGHSEREHNAAGLCLVFNFERLQLCLSKAFDQHRSGLNVENILLEANRLKWESKRLIVDGLMARLLA</sequence>
<accession>A0AB34KAB4</accession>
<organism evidence="1 2">
    <name type="scientific">Cladosporium halotolerans</name>
    <dbReference type="NCBI Taxonomy" id="1052096"/>
    <lineage>
        <taxon>Eukaryota</taxon>
        <taxon>Fungi</taxon>
        <taxon>Dikarya</taxon>
        <taxon>Ascomycota</taxon>
        <taxon>Pezizomycotina</taxon>
        <taxon>Dothideomycetes</taxon>
        <taxon>Dothideomycetidae</taxon>
        <taxon>Cladosporiales</taxon>
        <taxon>Cladosporiaceae</taxon>
        <taxon>Cladosporium</taxon>
    </lineage>
</organism>
<dbReference type="GeneID" id="96010959"/>
<dbReference type="PROSITE" id="PS00191">
    <property type="entry name" value="CYTOCHROME_B5_1"/>
    <property type="match status" value="1"/>
</dbReference>